<reference evidence="1 2" key="1">
    <citation type="journal article" date="2013" name="Curr. Biol.">
        <title>The Genome of the Foraminiferan Reticulomyxa filosa.</title>
        <authorList>
            <person name="Glockner G."/>
            <person name="Hulsmann N."/>
            <person name="Schleicher M."/>
            <person name="Noegel A.A."/>
            <person name="Eichinger L."/>
            <person name="Gallinger C."/>
            <person name="Pawlowski J."/>
            <person name="Sierra R."/>
            <person name="Euteneuer U."/>
            <person name="Pillet L."/>
            <person name="Moustafa A."/>
            <person name="Platzer M."/>
            <person name="Groth M."/>
            <person name="Szafranski K."/>
            <person name="Schliwa M."/>
        </authorList>
    </citation>
    <scope>NUCLEOTIDE SEQUENCE [LARGE SCALE GENOMIC DNA]</scope>
</reference>
<keyword evidence="2" id="KW-1185">Reference proteome</keyword>
<sequence length="124" mass="13939">TCILMELNIAISANVQKKKLKLLSFGSLVSLKKGEKKKKNSTNTMECVIEEKNVKQLASVVQKSKECRCSVNVLCKEKTCEMKDSRINKKIKNDTNNNIGNSVWEKLAILCVLTAMQTRYPSAQ</sequence>
<name>X6NNG2_RETFI</name>
<proteinExistence type="predicted"/>
<dbReference type="AlphaFoldDB" id="X6NNG2"/>
<accession>X6NNG2</accession>
<evidence type="ECO:0000313" key="1">
    <source>
        <dbReference type="EMBL" id="ETO27825.1"/>
    </source>
</evidence>
<feature type="non-terminal residue" evidence="1">
    <location>
        <position position="1"/>
    </location>
</feature>
<comment type="caution">
    <text evidence="1">The sequence shown here is derived from an EMBL/GenBank/DDBJ whole genome shotgun (WGS) entry which is preliminary data.</text>
</comment>
<gene>
    <name evidence="1" type="ORF">RFI_09307</name>
</gene>
<dbReference type="EMBL" id="ASPP01007021">
    <property type="protein sequence ID" value="ETO27825.1"/>
    <property type="molecule type" value="Genomic_DNA"/>
</dbReference>
<protein>
    <submittedName>
        <fullName evidence="1">Uncharacterized protein</fullName>
    </submittedName>
</protein>
<evidence type="ECO:0000313" key="2">
    <source>
        <dbReference type="Proteomes" id="UP000023152"/>
    </source>
</evidence>
<dbReference type="Proteomes" id="UP000023152">
    <property type="component" value="Unassembled WGS sequence"/>
</dbReference>
<organism evidence="1 2">
    <name type="scientific">Reticulomyxa filosa</name>
    <dbReference type="NCBI Taxonomy" id="46433"/>
    <lineage>
        <taxon>Eukaryota</taxon>
        <taxon>Sar</taxon>
        <taxon>Rhizaria</taxon>
        <taxon>Retaria</taxon>
        <taxon>Foraminifera</taxon>
        <taxon>Monothalamids</taxon>
        <taxon>Reticulomyxidae</taxon>
        <taxon>Reticulomyxa</taxon>
    </lineage>
</organism>